<evidence type="ECO:0000313" key="2">
    <source>
        <dbReference type="Proteomes" id="UP000626092"/>
    </source>
</evidence>
<dbReference type="AlphaFoldDB" id="A0A834L638"/>
<organism evidence="1 2">
    <name type="scientific">Rhododendron simsii</name>
    <name type="common">Sims's rhododendron</name>
    <dbReference type="NCBI Taxonomy" id="118357"/>
    <lineage>
        <taxon>Eukaryota</taxon>
        <taxon>Viridiplantae</taxon>
        <taxon>Streptophyta</taxon>
        <taxon>Embryophyta</taxon>
        <taxon>Tracheophyta</taxon>
        <taxon>Spermatophyta</taxon>
        <taxon>Magnoliopsida</taxon>
        <taxon>eudicotyledons</taxon>
        <taxon>Gunneridae</taxon>
        <taxon>Pentapetalae</taxon>
        <taxon>asterids</taxon>
        <taxon>Ericales</taxon>
        <taxon>Ericaceae</taxon>
        <taxon>Ericoideae</taxon>
        <taxon>Rhodoreae</taxon>
        <taxon>Rhododendron</taxon>
    </lineage>
</organism>
<proteinExistence type="predicted"/>
<dbReference type="PANTHER" id="PTHR31631:SF0">
    <property type="entry name" value="PROTEIN NETWORKED 2D"/>
    <property type="match status" value="1"/>
</dbReference>
<reference evidence="1" key="1">
    <citation type="submission" date="2019-11" db="EMBL/GenBank/DDBJ databases">
        <authorList>
            <person name="Liu Y."/>
            <person name="Hou J."/>
            <person name="Li T.-Q."/>
            <person name="Guan C.-H."/>
            <person name="Wu X."/>
            <person name="Wu H.-Z."/>
            <person name="Ling F."/>
            <person name="Zhang R."/>
            <person name="Shi X.-G."/>
            <person name="Ren J.-P."/>
            <person name="Chen E.-F."/>
            <person name="Sun J.-M."/>
        </authorList>
    </citation>
    <scope>NUCLEOTIDE SEQUENCE</scope>
    <source>
        <strain evidence="1">Adult_tree_wgs_1</strain>
        <tissue evidence="1">Leaves</tissue>
    </source>
</reference>
<gene>
    <name evidence="1" type="ORF">RHSIM_Rhsim12G0185800</name>
</gene>
<dbReference type="OrthoDB" id="10564111at2759"/>
<dbReference type="EMBL" id="WJXA01000012">
    <property type="protein sequence ID" value="KAF7123661.1"/>
    <property type="molecule type" value="Genomic_DNA"/>
</dbReference>
<keyword evidence="2" id="KW-1185">Reference proteome</keyword>
<evidence type="ECO:0000313" key="1">
    <source>
        <dbReference type="EMBL" id="KAF7123661.1"/>
    </source>
</evidence>
<name>A0A834L638_RHOSS</name>
<accession>A0A834L638</accession>
<protein>
    <submittedName>
        <fullName evidence="1">Uncharacterized protein</fullName>
    </submittedName>
</protein>
<sequence>MRVQVVGKVALIVGILKWPKGKAKFGFQLKQEIEKTIGKLKVKYGLFGSKSCDESQFGWVRVPLRSFIFGIKLKKKKSSIFSFMHRRKWSLDLRSGMPIPYSFWLYNLYCVGAYKFIFEVREPVILRLYDVLIFGDLQHAAHLDLDTSTSFFGVYDSHAVITEVIVKSYTEAVGVRVEVFPIEPIAGIL</sequence>
<comment type="caution">
    <text evidence="1">The sequence shown here is derived from an EMBL/GenBank/DDBJ whole genome shotgun (WGS) entry which is preliminary data.</text>
</comment>
<dbReference type="PANTHER" id="PTHR31631">
    <property type="entry name" value="PROTEIN NETWORKED 2D"/>
    <property type="match status" value="1"/>
</dbReference>
<dbReference type="Proteomes" id="UP000626092">
    <property type="component" value="Unassembled WGS sequence"/>
</dbReference>